<accession>A0A5C3PQ69</accession>
<dbReference type="InterPro" id="IPR002575">
    <property type="entry name" value="Aminoglycoside_PTrfase"/>
</dbReference>
<organism evidence="3 4">
    <name type="scientific">Polyporus arcularius HHB13444</name>
    <dbReference type="NCBI Taxonomy" id="1314778"/>
    <lineage>
        <taxon>Eukaryota</taxon>
        <taxon>Fungi</taxon>
        <taxon>Dikarya</taxon>
        <taxon>Basidiomycota</taxon>
        <taxon>Agaricomycotina</taxon>
        <taxon>Agaricomycetes</taxon>
        <taxon>Polyporales</taxon>
        <taxon>Polyporaceae</taxon>
        <taxon>Polyporus</taxon>
    </lineage>
</organism>
<feature type="region of interest" description="Disordered" evidence="1">
    <location>
        <begin position="414"/>
        <end position="463"/>
    </location>
</feature>
<feature type="compositionally biased region" description="Acidic residues" evidence="1">
    <location>
        <begin position="428"/>
        <end position="438"/>
    </location>
</feature>
<sequence length="463" mass="51570">MEDTASISSTSDSSDNGLAALIDSLDLDAMRILLVATRKECHTHLAPTDLSCTIVSPPQHGSYNLLYEARFSDGVSWALRIARYPWNELHERTMRLDIVGYQYISSHTSIPMPRIYAYNCGLDNVLHHPYVVTDFMRGTLLIDVWNDASWWIGERSKERLLASVAKHMVALAELEFDKIGCLDRNEADGSHHVVPFPCAFDEEEESGIPNTLNFGPFESAHAYYLALVRERGRYGIIGTDRLAVLRMLLATLPDDRFDGPPFHFGHPDFDSQNILIDDAGEVSGFLDWDGLCILPRQVAALTYPSWLTVDWDPGAYAGYKENPPYDTEADLHMYRQMYTGAIDAASGGRFTDITRNSHVVSSLFVAVNATYQCYDILDKVGTYVFGVEETVYKMYFGLQRSTWLALGPSDIAQFTESEQQPKPGGAEDGSDGDEESEGEGQTGSDGDSEYKTVGEEEIVESNV</sequence>
<dbReference type="EMBL" id="ML211018">
    <property type="protein sequence ID" value="TFK91552.1"/>
    <property type="molecule type" value="Genomic_DNA"/>
</dbReference>
<dbReference type="InterPro" id="IPR011009">
    <property type="entry name" value="Kinase-like_dom_sf"/>
</dbReference>
<dbReference type="GO" id="GO:0016301">
    <property type="term" value="F:kinase activity"/>
    <property type="evidence" value="ECO:0007669"/>
    <property type="project" value="UniProtKB-KW"/>
</dbReference>
<dbReference type="AlphaFoldDB" id="A0A5C3PQ69"/>
<keyword evidence="4" id="KW-1185">Reference proteome</keyword>
<dbReference type="PANTHER" id="PTHR21310">
    <property type="entry name" value="AMINOGLYCOSIDE PHOSPHOTRANSFERASE-RELATED-RELATED"/>
    <property type="match status" value="1"/>
</dbReference>
<evidence type="ECO:0000313" key="4">
    <source>
        <dbReference type="Proteomes" id="UP000308197"/>
    </source>
</evidence>
<proteinExistence type="predicted"/>
<evidence type="ECO:0000259" key="2">
    <source>
        <dbReference type="Pfam" id="PF01636"/>
    </source>
</evidence>
<evidence type="ECO:0000313" key="3">
    <source>
        <dbReference type="EMBL" id="TFK91552.1"/>
    </source>
</evidence>
<dbReference type="Proteomes" id="UP000308197">
    <property type="component" value="Unassembled WGS sequence"/>
</dbReference>
<name>A0A5C3PQ69_9APHY</name>
<keyword evidence="3" id="KW-0418">Kinase</keyword>
<dbReference type="PANTHER" id="PTHR21310:SF15">
    <property type="entry name" value="AMINOGLYCOSIDE PHOSPHOTRANSFERASE DOMAIN-CONTAINING PROTEIN"/>
    <property type="match status" value="1"/>
</dbReference>
<feature type="domain" description="Aminoglycoside phosphotransferase" evidence="2">
    <location>
        <begin position="56"/>
        <end position="296"/>
    </location>
</feature>
<evidence type="ECO:0000256" key="1">
    <source>
        <dbReference type="SAM" id="MobiDB-lite"/>
    </source>
</evidence>
<gene>
    <name evidence="3" type="ORF">K466DRAFT_650982</name>
</gene>
<dbReference type="Pfam" id="PF01636">
    <property type="entry name" value="APH"/>
    <property type="match status" value="1"/>
</dbReference>
<dbReference type="InParanoid" id="A0A5C3PQ69"/>
<reference evidence="3 4" key="1">
    <citation type="journal article" date="2019" name="Nat. Ecol. Evol.">
        <title>Megaphylogeny resolves global patterns of mushroom evolution.</title>
        <authorList>
            <person name="Varga T."/>
            <person name="Krizsan K."/>
            <person name="Foldi C."/>
            <person name="Dima B."/>
            <person name="Sanchez-Garcia M."/>
            <person name="Sanchez-Ramirez S."/>
            <person name="Szollosi G.J."/>
            <person name="Szarkandi J.G."/>
            <person name="Papp V."/>
            <person name="Albert L."/>
            <person name="Andreopoulos W."/>
            <person name="Angelini C."/>
            <person name="Antonin V."/>
            <person name="Barry K.W."/>
            <person name="Bougher N.L."/>
            <person name="Buchanan P."/>
            <person name="Buyck B."/>
            <person name="Bense V."/>
            <person name="Catcheside P."/>
            <person name="Chovatia M."/>
            <person name="Cooper J."/>
            <person name="Damon W."/>
            <person name="Desjardin D."/>
            <person name="Finy P."/>
            <person name="Geml J."/>
            <person name="Haridas S."/>
            <person name="Hughes K."/>
            <person name="Justo A."/>
            <person name="Karasinski D."/>
            <person name="Kautmanova I."/>
            <person name="Kiss B."/>
            <person name="Kocsube S."/>
            <person name="Kotiranta H."/>
            <person name="LaButti K.M."/>
            <person name="Lechner B.E."/>
            <person name="Liimatainen K."/>
            <person name="Lipzen A."/>
            <person name="Lukacs Z."/>
            <person name="Mihaltcheva S."/>
            <person name="Morgado L.N."/>
            <person name="Niskanen T."/>
            <person name="Noordeloos M.E."/>
            <person name="Ohm R.A."/>
            <person name="Ortiz-Santana B."/>
            <person name="Ovrebo C."/>
            <person name="Racz N."/>
            <person name="Riley R."/>
            <person name="Savchenko A."/>
            <person name="Shiryaev A."/>
            <person name="Soop K."/>
            <person name="Spirin V."/>
            <person name="Szebenyi C."/>
            <person name="Tomsovsky M."/>
            <person name="Tulloss R.E."/>
            <person name="Uehling J."/>
            <person name="Grigoriev I.V."/>
            <person name="Vagvolgyi C."/>
            <person name="Papp T."/>
            <person name="Martin F.M."/>
            <person name="Miettinen O."/>
            <person name="Hibbett D.S."/>
            <person name="Nagy L.G."/>
        </authorList>
    </citation>
    <scope>NUCLEOTIDE SEQUENCE [LARGE SCALE GENOMIC DNA]</scope>
    <source>
        <strain evidence="3 4">HHB13444</strain>
    </source>
</reference>
<dbReference type="InterPro" id="IPR051678">
    <property type="entry name" value="AGP_Transferase"/>
</dbReference>
<keyword evidence="3" id="KW-0808">Transferase</keyword>
<dbReference type="STRING" id="1314778.A0A5C3PQ69"/>
<dbReference type="SUPFAM" id="SSF56112">
    <property type="entry name" value="Protein kinase-like (PK-like)"/>
    <property type="match status" value="1"/>
</dbReference>
<protein>
    <submittedName>
        <fullName evidence="3">Kinase-like protein</fullName>
    </submittedName>
</protein>